<dbReference type="Proteomes" id="UP001057402">
    <property type="component" value="Chromosome 11"/>
</dbReference>
<keyword evidence="2" id="KW-1185">Reference proteome</keyword>
<proteinExistence type="predicted"/>
<organism evidence="1 2">
    <name type="scientific">Melastoma candidum</name>
    <dbReference type="NCBI Taxonomy" id="119954"/>
    <lineage>
        <taxon>Eukaryota</taxon>
        <taxon>Viridiplantae</taxon>
        <taxon>Streptophyta</taxon>
        <taxon>Embryophyta</taxon>
        <taxon>Tracheophyta</taxon>
        <taxon>Spermatophyta</taxon>
        <taxon>Magnoliopsida</taxon>
        <taxon>eudicotyledons</taxon>
        <taxon>Gunneridae</taxon>
        <taxon>Pentapetalae</taxon>
        <taxon>rosids</taxon>
        <taxon>malvids</taxon>
        <taxon>Myrtales</taxon>
        <taxon>Melastomataceae</taxon>
        <taxon>Melastomatoideae</taxon>
        <taxon>Melastomateae</taxon>
        <taxon>Melastoma</taxon>
    </lineage>
</organism>
<protein>
    <submittedName>
        <fullName evidence="1">Uncharacterized protein</fullName>
    </submittedName>
</protein>
<dbReference type="EMBL" id="CM042890">
    <property type="protein sequence ID" value="KAI4312996.1"/>
    <property type="molecule type" value="Genomic_DNA"/>
</dbReference>
<reference evidence="2" key="1">
    <citation type="journal article" date="2023" name="Front. Plant Sci.">
        <title>Chromosomal-level genome assembly of Melastoma candidum provides insights into trichome evolution.</title>
        <authorList>
            <person name="Zhong Y."/>
            <person name="Wu W."/>
            <person name="Sun C."/>
            <person name="Zou P."/>
            <person name="Liu Y."/>
            <person name="Dai S."/>
            <person name="Zhou R."/>
        </authorList>
    </citation>
    <scope>NUCLEOTIDE SEQUENCE [LARGE SCALE GENOMIC DNA]</scope>
</reference>
<evidence type="ECO:0000313" key="2">
    <source>
        <dbReference type="Proteomes" id="UP001057402"/>
    </source>
</evidence>
<evidence type="ECO:0000313" key="1">
    <source>
        <dbReference type="EMBL" id="KAI4312996.1"/>
    </source>
</evidence>
<name>A0ACB9LP21_9MYRT</name>
<accession>A0ACB9LP21</accession>
<sequence length="252" mass="28042">MYAHSKVQFHRECKIAGTVEFIFGNAAAVFQMCTIQTRQFFIDKQTNTTTANGRGNWHERTEFVFHLCAISEESDLKRATEYDGPRSRGAAVKAFVGRPWREYAVTVFMESPMSDIVDPCGWLEWNKTFDSTVYYGEFHNVGPGPVLTDSVKWKGFHAIKSSDVARNYTVPEFLHGDTSTASATSKKKTRRLPEIRLSPFDHHSIPGVMLVLLVVGMAVGIMFSKEPGAESSAKEIAQGGISHSSLQSDVIP</sequence>
<comment type="caution">
    <text evidence="1">The sequence shown here is derived from an EMBL/GenBank/DDBJ whole genome shotgun (WGS) entry which is preliminary data.</text>
</comment>
<gene>
    <name evidence="1" type="ORF">MLD38_037778</name>
</gene>